<evidence type="ECO:0000256" key="4">
    <source>
        <dbReference type="SAM" id="MobiDB-lite"/>
    </source>
</evidence>
<dbReference type="Proteomes" id="UP001187531">
    <property type="component" value="Unassembled WGS sequence"/>
</dbReference>
<evidence type="ECO:0000259" key="5">
    <source>
        <dbReference type="Pfam" id="PF04500"/>
    </source>
</evidence>
<keyword evidence="7" id="KW-1185">Reference proteome</keyword>
<feature type="compositionally biased region" description="Polar residues" evidence="4">
    <location>
        <begin position="125"/>
        <end position="134"/>
    </location>
</feature>
<organism evidence="6 7">
    <name type="scientific">Artemia franciscana</name>
    <name type="common">Brine shrimp</name>
    <name type="synonym">Artemia sanfranciscana</name>
    <dbReference type="NCBI Taxonomy" id="6661"/>
    <lineage>
        <taxon>Eukaryota</taxon>
        <taxon>Metazoa</taxon>
        <taxon>Ecdysozoa</taxon>
        <taxon>Arthropoda</taxon>
        <taxon>Crustacea</taxon>
        <taxon>Branchiopoda</taxon>
        <taxon>Anostraca</taxon>
        <taxon>Artemiidae</taxon>
        <taxon>Artemia</taxon>
    </lineage>
</organism>
<evidence type="ECO:0000256" key="3">
    <source>
        <dbReference type="ARBA" id="ARBA00022833"/>
    </source>
</evidence>
<dbReference type="Gene3D" id="2.20.25.240">
    <property type="match status" value="1"/>
</dbReference>
<evidence type="ECO:0000313" key="6">
    <source>
        <dbReference type="EMBL" id="KAK2718959.1"/>
    </source>
</evidence>
<feature type="domain" description="FLYWCH-type" evidence="5">
    <location>
        <begin position="7"/>
        <end position="65"/>
    </location>
</feature>
<dbReference type="Pfam" id="PF04500">
    <property type="entry name" value="FLYWCH"/>
    <property type="match status" value="1"/>
</dbReference>
<dbReference type="EMBL" id="JAVRJZ010000009">
    <property type="protein sequence ID" value="KAK2718959.1"/>
    <property type="molecule type" value="Genomic_DNA"/>
</dbReference>
<evidence type="ECO:0000313" key="7">
    <source>
        <dbReference type="Proteomes" id="UP001187531"/>
    </source>
</evidence>
<comment type="caution">
    <text evidence="6">The sequence shown here is derived from an EMBL/GenBank/DDBJ whole genome shotgun (WGS) entry which is preliminary data.</text>
</comment>
<keyword evidence="2" id="KW-0863">Zinc-finger</keyword>
<feature type="region of interest" description="Disordered" evidence="4">
    <location>
        <begin position="107"/>
        <end position="140"/>
    </location>
</feature>
<dbReference type="InterPro" id="IPR007588">
    <property type="entry name" value="Znf_FLYWCH"/>
</dbReference>
<reference evidence="6" key="1">
    <citation type="submission" date="2023-07" db="EMBL/GenBank/DDBJ databases">
        <title>Chromosome-level genome assembly of Artemia franciscana.</title>
        <authorList>
            <person name="Jo E."/>
        </authorList>
    </citation>
    <scope>NUCLEOTIDE SEQUENCE</scope>
    <source>
        <tissue evidence="6">Whole body</tissue>
    </source>
</reference>
<protein>
    <recommendedName>
        <fullName evidence="5">FLYWCH-type domain-containing protein</fullName>
    </recommendedName>
</protein>
<evidence type="ECO:0000256" key="1">
    <source>
        <dbReference type="ARBA" id="ARBA00022723"/>
    </source>
</evidence>
<feature type="region of interest" description="Disordered" evidence="4">
    <location>
        <begin position="193"/>
        <end position="225"/>
    </location>
</feature>
<keyword evidence="3" id="KW-0862">Zinc</keyword>
<sequence>MMSYQIVKNSRGSRLIDEKNYSYRIERSLSRKTYWKCHFYDKIKCPGRFHTSFDGGWRMVNKHNHGPEDLNSKRLRRGIDDVVIFDSDYIQCHDVAAFVTAELHDDDATKPQEGTSQFVLKDPSPTFQGQSSKPYTGGAKPPSYWEWVREAYPHIQLSEEVIQQLEAESKNNDNITDEASFQEMVDLIMSKEKQKQANDGLKPPELPSTFRGKQSFGAPGKINCH</sequence>
<keyword evidence="1" id="KW-0479">Metal-binding</keyword>
<proteinExistence type="predicted"/>
<evidence type="ECO:0000256" key="2">
    <source>
        <dbReference type="ARBA" id="ARBA00022771"/>
    </source>
</evidence>
<gene>
    <name evidence="6" type="ORF">QYM36_006090</name>
</gene>
<name>A0AA88I2M9_ARTSF</name>
<accession>A0AA88I2M9</accession>
<feature type="non-terminal residue" evidence="6">
    <location>
        <position position="225"/>
    </location>
</feature>
<dbReference type="AlphaFoldDB" id="A0AA88I2M9"/>
<dbReference type="GO" id="GO:0008270">
    <property type="term" value="F:zinc ion binding"/>
    <property type="evidence" value="ECO:0007669"/>
    <property type="project" value="UniProtKB-KW"/>
</dbReference>